<sequence>MEIFFSQVFRLLCMILLLSQVAWSRRASPPFLTPPVNPPKGRNADRPRPPPPGLLKGPPSGRP</sequence>
<name>A0AA41W0Q6_PAPNU</name>
<feature type="region of interest" description="Disordered" evidence="1">
    <location>
        <begin position="27"/>
        <end position="63"/>
    </location>
</feature>
<proteinExistence type="predicted"/>
<dbReference type="Proteomes" id="UP001177140">
    <property type="component" value="Unassembled WGS sequence"/>
</dbReference>
<protein>
    <submittedName>
        <fullName evidence="3">Uncharacterized protein</fullName>
    </submittedName>
</protein>
<dbReference type="AlphaFoldDB" id="A0AA41W0Q6"/>
<evidence type="ECO:0000313" key="4">
    <source>
        <dbReference type="Proteomes" id="UP001177140"/>
    </source>
</evidence>
<feature type="compositionally biased region" description="Low complexity" evidence="1">
    <location>
        <begin position="54"/>
        <end position="63"/>
    </location>
</feature>
<organism evidence="3 4">
    <name type="scientific">Papaver nudicaule</name>
    <name type="common">Iceland poppy</name>
    <dbReference type="NCBI Taxonomy" id="74823"/>
    <lineage>
        <taxon>Eukaryota</taxon>
        <taxon>Viridiplantae</taxon>
        <taxon>Streptophyta</taxon>
        <taxon>Embryophyta</taxon>
        <taxon>Tracheophyta</taxon>
        <taxon>Spermatophyta</taxon>
        <taxon>Magnoliopsida</taxon>
        <taxon>Ranunculales</taxon>
        <taxon>Papaveraceae</taxon>
        <taxon>Papaveroideae</taxon>
        <taxon>Papaver</taxon>
    </lineage>
</organism>
<dbReference type="EMBL" id="JAJJMA010334613">
    <property type="protein sequence ID" value="MCL7051066.1"/>
    <property type="molecule type" value="Genomic_DNA"/>
</dbReference>
<evidence type="ECO:0000256" key="2">
    <source>
        <dbReference type="SAM" id="SignalP"/>
    </source>
</evidence>
<gene>
    <name evidence="3" type="ORF">MKW94_030206</name>
</gene>
<reference evidence="3" key="1">
    <citation type="submission" date="2022-03" db="EMBL/GenBank/DDBJ databases">
        <title>A functionally conserved STORR gene fusion in Papaver species that diverged 16.8 million years ago.</title>
        <authorList>
            <person name="Catania T."/>
        </authorList>
    </citation>
    <scope>NUCLEOTIDE SEQUENCE</scope>
    <source>
        <strain evidence="3">S-191538</strain>
    </source>
</reference>
<accession>A0AA41W0Q6</accession>
<keyword evidence="2" id="KW-0732">Signal</keyword>
<evidence type="ECO:0000313" key="3">
    <source>
        <dbReference type="EMBL" id="MCL7051066.1"/>
    </source>
</evidence>
<feature type="signal peptide" evidence="2">
    <location>
        <begin position="1"/>
        <end position="24"/>
    </location>
</feature>
<feature type="chain" id="PRO_5041458479" evidence="2">
    <location>
        <begin position="25"/>
        <end position="63"/>
    </location>
</feature>
<keyword evidence="4" id="KW-1185">Reference proteome</keyword>
<comment type="caution">
    <text evidence="3">The sequence shown here is derived from an EMBL/GenBank/DDBJ whole genome shotgun (WGS) entry which is preliminary data.</text>
</comment>
<evidence type="ECO:0000256" key="1">
    <source>
        <dbReference type="SAM" id="MobiDB-lite"/>
    </source>
</evidence>